<feature type="transmembrane region" description="Helical" evidence="7">
    <location>
        <begin position="261"/>
        <end position="282"/>
    </location>
</feature>
<evidence type="ECO:0000313" key="13">
    <source>
        <dbReference type="EMBL" id="MDC2234994.1"/>
    </source>
</evidence>
<dbReference type="Proteomes" id="UP001217776">
    <property type="component" value="Unassembled WGS sequence"/>
</dbReference>
<dbReference type="Proteomes" id="UP000782901">
    <property type="component" value="Unassembled WGS sequence"/>
</dbReference>
<accession>C6IED7</accession>
<evidence type="ECO:0000256" key="2">
    <source>
        <dbReference type="ARBA" id="ARBA00022475"/>
    </source>
</evidence>
<dbReference type="EMBL" id="CZBI01000001">
    <property type="protein sequence ID" value="CUP59001.1"/>
    <property type="molecule type" value="Genomic_DNA"/>
</dbReference>
<evidence type="ECO:0000256" key="3">
    <source>
        <dbReference type="ARBA" id="ARBA00022692"/>
    </source>
</evidence>
<reference evidence="9 14" key="1">
    <citation type="submission" date="2015-09" db="EMBL/GenBank/DDBJ databases">
        <authorList>
            <consortium name="Pathogen Informatics"/>
        </authorList>
    </citation>
    <scope>NUCLEOTIDE SEQUENCE [LARGE SCALE GENOMIC DNA]</scope>
    <source>
        <strain evidence="9 14">2789STDY5834945</strain>
    </source>
</reference>
<dbReference type="GeneID" id="60926247"/>
<evidence type="ECO:0000313" key="12">
    <source>
        <dbReference type="EMBL" id="MBS5410037.1"/>
    </source>
</evidence>
<keyword evidence="3 7" id="KW-0812">Transmembrane</keyword>
<dbReference type="InterPro" id="IPR050790">
    <property type="entry name" value="ExbB/TolQ_transport"/>
</dbReference>
<dbReference type="Proteomes" id="UP000440614">
    <property type="component" value="Unassembled WGS sequence"/>
</dbReference>
<evidence type="ECO:0000256" key="5">
    <source>
        <dbReference type="ARBA" id="ARBA00023136"/>
    </source>
</evidence>
<name>A0A0N7IAE0_BACT4</name>
<dbReference type="Proteomes" id="UP000095541">
    <property type="component" value="Unassembled WGS sequence"/>
</dbReference>
<evidence type="ECO:0000313" key="17">
    <source>
        <dbReference type="Proteomes" id="UP000782901"/>
    </source>
</evidence>
<keyword evidence="4 7" id="KW-1133">Transmembrane helix</keyword>
<feature type="domain" description="MotA/TolQ/ExbB proton channel" evidence="8">
    <location>
        <begin position="336"/>
        <end position="438"/>
    </location>
</feature>
<dbReference type="EMBL" id="WCRY01000022">
    <property type="protein sequence ID" value="KAB4477646.1"/>
    <property type="molecule type" value="Genomic_DNA"/>
</dbReference>
<evidence type="ECO:0000313" key="11">
    <source>
        <dbReference type="EMBL" id="KAB4477646.1"/>
    </source>
</evidence>
<evidence type="ECO:0000256" key="4">
    <source>
        <dbReference type="ARBA" id="ARBA00022989"/>
    </source>
</evidence>
<dbReference type="EMBL" id="JAGZEE010000004">
    <property type="protein sequence ID" value="MBS5410037.1"/>
    <property type="molecule type" value="Genomic_DNA"/>
</dbReference>
<dbReference type="PANTHER" id="PTHR30625:SF11">
    <property type="entry name" value="MOTA_TOLQ_EXBB PROTON CHANNEL DOMAIN-CONTAINING PROTEIN"/>
    <property type="match status" value="1"/>
</dbReference>
<dbReference type="RefSeq" id="WP_008766172.1">
    <property type="nucleotide sequence ID" value="NZ_BAABXH010000002.1"/>
</dbReference>
<dbReference type="Proteomes" id="UP000436858">
    <property type="component" value="Unassembled WGS sequence"/>
</dbReference>
<reference evidence="13" key="4">
    <citation type="submission" date="2022-10" db="EMBL/GenBank/DDBJ databases">
        <title>Human gut microbiome strain richness.</title>
        <authorList>
            <person name="Chen-Liaw A."/>
        </authorList>
    </citation>
    <scope>NUCLEOTIDE SEQUENCE</scope>
    <source>
        <strain evidence="13">1001283st1_A3_1001283B150304_161114</strain>
    </source>
</reference>
<dbReference type="AlphaFoldDB" id="A0A0N7IAE0"/>
<dbReference type="KEGG" id="btho:Btheta7330_03091"/>
<gene>
    <name evidence="9" type="ORF">ERS852557_01114</name>
    <name evidence="11" type="ORF">GAN91_20165</name>
    <name evidence="10" type="ORF">GAO51_17770</name>
    <name evidence="12" type="ORF">KHY35_04860</name>
    <name evidence="13" type="ORF">PO127_04430</name>
</gene>
<evidence type="ECO:0000313" key="10">
    <source>
        <dbReference type="EMBL" id="KAB4309389.1"/>
    </source>
</evidence>
<dbReference type="GO" id="GO:0005886">
    <property type="term" value="C:plasma membrane"/>
    <property type="evidence" value="ECO:0007669"/>
    <property type="project" value="UniProtKB-SubCell"/>
</dbReference>
<evidence type="ECO:0000313" key="15">
    <source>
        <dbReference type="Proteomes" id="UP000436858"/>
    </source>
</evidence>
<keyword evidence="6" id="KW-0653">Protein transport</keyword>
<comment type="subcellular location">
    <subcellularLocation>
        <location evidence="1">Cell membrane</location>
        <topology evidence="1">Multi-pass membrane protein</topology>
    </subcellularLocation>
    <subcellularLocation>
        <location evidence="6">Membrane</location>
        <topology evidence="6">Multi-pass membrane protein</topology>
    </subcellularLocation>
</comment>
<comment type="similarity">
    <text evidence="6">Belongs to the exbB/tolQ family.</text>
</comment>
<dbReference type="GO" id="GO:0017038">
    <property type="term" value="P:protein import"/>
    <property type="evidence" value="ECO:0007669"/>
    <property type="project" value="TreeGrafter"/>
</dbReference>
<evidence type="ECO:0000256" key="6">
    <source>
        <dbReference type="RuleBase" id="RU004057"/>
    </source>
</evidence>
<evidence type="ECO:0000256" key="7">
    <source>
        <dbReference type="SAM" id="Phobius"/>
    </source>
</evidence>
<dbReference type="PATRIC" id="fig|818.23.peg.3182"/>
<evidence type="ECO:0000259" key="8">
    <source>
        <dbReference type="Pfam" id="PF01618"/>
    </source>
</evidence>
<keyword evidence="5 7" id="KW-0472">Membrane</keyword>
<keyword evidence="2" id="KW-1003">Cell membrane</keyword>
<dbReference type="EMBL" id="JAQNVG010000005">
    <property type="protein sequence ID" value="MDC2234994.1"/>
    <property type="molecule type" value="Genomic_DNA"/>
</dbReference>
<evidence type="ECO:0000313" key="9">
    <source>
        <dbReference type="EMBL" id="CUP59001.1"/>
    </source>
</evidence>
<evidence type="ECO:0000313" key="16">
    <source>
        <dbReference type="Proteomes" id="UP000440614"/>
    </source>
</evidence>
<accession>A0A0N7IAE0</accession>
<evidence type="ECO:0000256" key="1">
    <source>
        <dbReference type="ARBA" id="ARBA00004651"/>
    </source>
</evidence>
<reference evidence="12" key="3">
    <citation type="submission" date="2021-02" db="EMBL/GenBank/DDBJ databases">
        <title>Infant gut strain persistence is associated with maternal origin, phylogeny, and functional potential including surface adhesion and iron acquisition.</title>
        <authorList>
            <person name="Lou Y.C."/>
        </authorList>
    </citation>
    <scope>NUCLEOTIDE SEQUENCE</scope>
    <source>
        <strain evidence="12">L3_082_243G1_dasL3_082_243G1_maxbin2.maxbin.015s ta_sub</strain>
    </source>
</reference>
<feature type="transmembrane region" description="Helical" evidence="7">
    <location>
        <begin position="358"/>
        <end position="391"/>
    </location>
</feature>
<protein>
    <submittedName>
        <fullName evidence="12">MotA/TolQ/ExbB proton channel family protein</fullName>
    </submittedName>
    <submittedName>
        <fullName evidence="9">TolQ-type transport protein</fullName>
    </submittedName>
</protein>
<dbReference type="PANTHER" id="PTHR30625">
    <property type="entry name" value="PROTEIN TOLQ"/>
    <property type="match status" value="1"/>
</dbReference>
<reference evidence="15 16" key="2">
    <citation type="journal article" date="2019" name="Nat. Med.">
        <title>A library of human gut bacterial isolates paired with longitudinal multiomics data enables mechanistic microbiome research.</title>
        <authorList>
            <person name="Poyet M."/>
            <person name="Groussin M."/>
            <person name="Gibbons S.M."/>
            <person name="Avila-Pacheco J."/>
            <person name="Jiang X."/>
            <person name="Kearney S.M."/>
            <person name="Perrotta A.R."/>
            <person name="Berdy B."/>
            <person name="Zhao S."/>
            <person name="Lieberman T.D."/>
            <person name="Swanson P.K."/>
            <person name="Smith M."/>
            <person name="Roesemann S."/>
            <person name="Alexander J.E."/>
            <person name="Rich S.A."/>
            <person name="Livny J."/>
            <person name="Vlamakis H."/>
            <person name="Clish C."/>
            <person name="Bullock K."/>
            <person name="Deik A."/>
            <person name="Scott J."/>
            <person name="Pierce K.A."/>
            <person name="Xavier R.J."/>
            <person name="Alm E.J."/>
        </authorList>
    </citation>
    <scope>NUCLEOTIDE SEQUENCE [LARGE SCALE GENOMIC DNA]</scope>
    <source>
        <strain evidence="11 15">BIOML-A162</strain>
        <strain evidence="10 16">BIOML-A188</strain>
    </source>
</reference>
<dbReference type="EMBL" id="WCSY01000018">
    <property type="protein sequence ID" value="KAB4309389.1"/>
    <property type="molecule type" value="Genomic_DNA"/>
</dbReference>
<proteinExistence type="inferred from homology"/>
<sequence length="472" mass="51585">MNCTKMKKLFRKGTLSILLLGVITFFTYPLSAQTNSRSGKGLYEIFSTKIPDGAQWKAQDNKFVRDGGYSKKSENYIYVGASKSPAELTGLSIPIRENPGPGEFRYITFAWVKWGGDQIGMKFHVSEKSANQKGKKYDFTYIAGKSKDLINPMEGLNLGELPGHWMVMTRDLWKDFGNITLTGISFICPERRDAGFDEIFLAKTQDDIKNAPKVLPSEIATPVPVDGEEEGLVYEEGTTNEDEQPQGVQIDWAAQIKAGGFMMYPLYLLGLLALVIALQRLLTSREGRLAPKGLRKTVSECLAQGDLKGAIAACDKYPSTLGNSLRFIFEHVKAGREAVSQTAGDMAARDIRTHLSRIYPLSVIASLSPLIGLLGTVVGMIEAFGLVALYGDEGGASILSDSISKALITTAAGLIIAAPAIALYFIIKNRIMKLASLVEVEVENVITTLYLEGDSTDMNTPGSKEEKHETKL</sequence>
<keyword evidence="6" id="KW-0813">Transport</keyword>
<evidence type="ECO:0000313" key="14">
    <source>
        <dbReference type="Proteomes" id="UP000095541"/>
    </source>
</evidence>
<dbReference type="InterPro" id="IPR002898">
    <property type="entry name" value="MotA_ExbB_proton_chnl"/>
</dbReference>
<dbReference type="Pfam" id="PF01618">
    <property type="entry name" value="MotA_ExbB"/>
    <property type="match status" value="1"/>
</dbReference>
<feature type="transmembrane region" description="Helical" evidence="7">
    <location>
        <begin position="403"/>
        <end position="427"/>
    </location>
</feature>
<organism evidence="12 17">
    <name type="scientific">Bacteroides thetaiotaomicron</name>
    <dbReference type="NCBI Taxonomy" id="818"/>
    <lineage>
        <taxon>Bacteria</taxon>
        <taxon>Pseudomonadati</taxon>
        <taxon>Bacteroidota</taxon>
        <taxon>Bacteroidia</taxon>
        <taxon>Bacteroidales</taxon>
        <taxon>Bacteroidaceae</taxon>
        <taxon>Bacteroides</taxon>
    </lineage>
</organism>